<reference evidence="7" key="1">
    <citation type="journal article" date="2017" name="Appl. Environ. Microbiol.">
        <title>Molecular characterization of an Endozoicomonas-like organism causing infection in king scallop Pecten maximus L.</title>
        <authorList>
            <person name="Cano I."/>
            <person name="van Aerle R."/>
            <person name="Ross S."/>
            <person name="Verner-Jeffreys D.W."/>
            <person name="Paley R.K."/>
            <person name="Rimmer G."/>
            <person name="Ryder D."/>
            <person name="Hooper P."/>
            <person name="Stone D."/>
            <person name="Feist S.W."/>
        </authorList>
    </citation>
    <scope>NUCLEOTIDE SEQUENCE</scope>
</reference>
<dbReference type="GO" id="GO:0009416">
    <property type="term" value="P:response to light stimulus"/>
    <property type="evidence" value="ECO:0007669"/>
    <property type="project" value="TreeGrafter"/>
</dbReference>
<organism evidence="7">
    <name type="scientific">invertebrate metagenome</name>
    <dbReference type="NCBI Taxonomy" id="1711999"/>
    <lineage>
        <taxon>unclassified sequences</taxon>
        <taxon>metagenomes</taxon>
        <taxon>organismal metagenomes</taxon>
    </lineage>
</organism>
<dbReference type="SUPFAM" id="SSF48173">
    <property type="entry name" value="Cryptochrome/photolyase FAD-binding domain"/>
    <property type="match status" value="1"/>
</dbReference>
<dbReference type="NCBIfam" id="NF007955">
    <property type="entry name" value="PRK10674.1"/>
    <property type="match status" value="1"/>
</dbReference>
<keyword evidence="4" id="KW-0274">FAD</keyword>
<gene>
    <name evidence="7" type="primary">phrA</name>
    <name evidence="7" type="ORF">CI610_01904</name>
</gene>
<proteinExistence type="predicted"/>
<evidence type="ECO:0000256" key="4">
    <source>
        <dbReference type="ARBA" id="ARBA00022827"/>
    </source>
</evidence>
<evidence type="ECO:0000256" key="1">
    <source>
        <dbReference type="ARBA" id="ARBA00001932"/>
    </source>
</evidence>
<dbReference type="InterPro" id="IPR014729">
    <property type="entry name" value="Rossmann-like_a/b/a_fold"/>
</dbReference>
<dbReference type="GO" id="GO:0006950">
    <property type="term" value="P:response to stress"/>
    <property type="evidence" value="ECO:0007669"/>
    <property type="project" value="UniProtKB-ARBA"/>
</dbReference>
<dbReference type="Gene3D" id="3.40.50.620">
    <property type="entry name" value="HUPs"/>
    <property type="match status" value="1"/>
</dbReference>
<dbReference type="InterPro" id="IPR006050">
    <property type="entry name" value="DNA_photolyase_N"/>
</dbReference>
<dbReference type="GO" id="GO:0003904">
    <property type="term" value="F:deoxyribodipyrimidine photo-lyase activity"/>
    <property type="evidence" value="ECO:0007669"/>
    <property type="project" value="UniProtKB-EC"/>
</dbReference>
<evidence type="ECO:0000313" key="7">
    <source>
        <dbReference type="EMBL" id="PJE79122.1"/>
    </source>
</evidence>
<dbReference type="PROSITE" id="PS51645">
    <property type="entry name" value="PHR_CRY_ALPHA_BETA"/>
    <property type="match status" value="1"/>
</dbReference>
<evidence type="ECO:0000259" key="6">
    <source>
        <dbReference type="PROSITE" id="PS51645"/>
    </source>
</evidence>
<dbReference type="Gene3D" id="1.10.579.10">
    <property type="entry name" value="DNA Cyclobutane Dipyrimidine Photolyase, subunit A, domain 3"/>
    <property type="match status" value="1"/>
</dbReference>
<keyword evidence="5" id="KW-0157">Chromophore</keyword>
<comment type="cofactor">
    <cofactor evidence="1">
        <name>(6R)-5,10-methylene-5,6,7,8-tetrahydrofolate</name>
        <dbReference type="ChEBI" id="CHEBI:15636"/>
    </cofactor>
</comment>
<feature type="domain" description="Photolyase/cryptochrome alpha/beta" evidence="6">
    <location>
        <begin position="5"/>
        <end position="137"/>
    </location>
</feature>
<dbReference type="PANTHER" id="PTHR11455:SF9">
    <property type="entry name" value="CRYPTOCHROME CIRCADIAN CLOCK 5 ISOFORM X1"/>
    <property type="match status" value="1"/>
</dbReference>
<comment type="caution">
    <text evidence="7">The sequence shown here is derived from an EMBL/GenBank/DDBJ whole genome shotgun (WGS) entry which is preliminary data.</text>
</comment>
<dbReference type="InterPro" id="IPR036155">
    <property type="entry name" value="Crypto/Photolyase_N_sf"/>
</dbReference>
<dbReference type="EC" id="4.1.99.3" evidence="7"/>
<evidence type="ECO:0000256" key="5">
    <source>
        <dbReference type="ARBA" id="ARBA00022991"/>
    </source>
</evidence>
<dbReference type="PRINTS" id="PR00147">
    <property type="entry name" value="DNAPHOTLYASE"/>
</dbReference>
<dbReference type="FunFam" id="1.10.579.10:FF:000003">
    <property type="entry name" value="Deoxyribodipyrimidine photo-lyase"/>
    <property type="match status" value="1"/>
</dbReference>
<evidence type="ECO:0000256" key="2">
    <source>
        <dbReference type="ARBA" id="ARBA00001974"/>
    </source>
</evidence>
<name>A0A2H9T7C6_9ZZZZ</name>
<keyword evidence="7" id="KW-0456">Lyase</keyword>
<dbReference type="Pfam" id="PF00875">
    <property type="entry name" value="DNA_photolyase"/>
    <property type="match status" value="1"/>
</dbReference>
<dbReference type="EMBL" id="NSIT01000093">
    <property type="protein sequence ID" value="PJE79122.1"/>
    <property type="molecule type" value="Genomic_DNA"/>
</dbReference>
<dbReference type="GO" id="GO:0006139">
    <property type="term" value="P:nucleobase-containing compound metabolic process"/>
    <property type="evidence" value="ECO:0007669"/>
    <property type="project" value="UniProtKB-ARBA"/>
</dbReference>
<dbReference type="Gene3D" id="1.25.40.80">
    <property type="match status" value="1"/>
</dbReference>
<dbReference type="InterPro" id="IPR036134">
    <property type="entry name" value="Crypto/Photolyase_FAD-like_sf"/>
</dbReference>
<dbReference type="InterPro" id="IPR005101">
    <property type="entry name" value="Cryptochr/Photolyase_FAD-bd"/>
</dbReference>
<accession>A0A2H9T7C6</accession>
<dbReference type="InterPro" id="IPR002081">
    <property type="entry name" value="Cryptochrome/DNA_photolyase_1"/>
</dbReference>
<dbReference type="GO" id="GO:0003677">
    <property type="term" value="F:DNA binding"/>
    <property type="evidence" value="ECO:0007669"/>
    <property type="project" value="TreeGrafter"/>
</dbReference>
<keyword evidence="3" id="KW-0285">Flavoprotein</keyword>
<protein>
    <submittedName>
        <fullName evidence="7">Deoxyribodipyrimidine photo-lyase</fullName>
        <ecNumber evidence="7">4.1.99.3</ecNumber>
    </submittedName>
</protein>
<dbReference type="PANTHER" id="PTHR11455">
    <property type="entry name" value="CRYPTOCHROME"/>
    <property type="match status" value="1"/>
</dbReference>
<dbReference type="Pfam" id="PF03441">
    <property type="entry name" value="FAD_binding_7"/>
    <property type="match status" value="1"/>
</dbReference>
<dbReference type="GO" id="GO:0071949">
    <property type="term" value="F:FAD binding"/>
    <property type="evidence" value="ECO:0007669"/>
    <property type="project" value="TreeGrafter"/>
</dbReference>
<comment type="cofactor">
    <cofactor evidence="2">
        <name>FAD</name>
        <dbReference type="ChEBI" id="CHEBI:57692"/>
    </cofactor>
</comment>
<dbReference type="SUPFAM" id="SSF52425">
    <property type="entry name" value="Cryptochrome/photolyase, N-terminal domain"/>
    <property type="match status" value="1"/>
</dbReference>
<evidence type="ECO:0000256" key="3">
    <source>
        <dbReference type="ARBA" id="ARBA00022630"/>
    </source>
</evidence>
<dbReference type="AlphaFoldDB" id="A0A2H9T7C6"/>
<sequence>MDKNTRQLVWLRSDLRSMDNPALFHGSEAGSVLCVYFLFPGQWKEHHESPSKLHFRLNNLASLQDTLSLLNIPLICQVLDRFSDTPTELIALSRTLNCQGVWFNNEYGINEQRRDDAVEKACQAKGIPCHRFEDQVLLPPGSLLNGQGEFFKVFSPFKRALLRRYNVFSIEPLPVPEKQAALPIRHPVSQKIPVHLYEPTVENLAIWWPAGEKEAHQRLDAFLDASVEDYQNGRDFPALRGTSTLSPWLAAGVISIRLCLYALLKANHGKMNVSNSGMACWMDELIWREFYRHVMVGFPRVSMNRAFVTKTERLDWGKNTRLLDAWKEGKTGYPFVDAGMRMLKQTGWMHNRLRMVTAMFLSKNLMLDWRLGEQYFMEQLVDGDFASNNGGWQWSASTGTDAAPYFRMFNPVAQSRKFDPGGDCIRRWIPELAHLDKSVIHEPYAKTGVSVLDYPEPIVDCKASRRRAMDAFSALKEER</sequence>